<dbReference type="InterPro" id="IPR016181">
    <property type="entry name" value="Acyl_CoA_acyltransferase"/>
</dbReference>
<proteinExistence type="predicted"/>
<dbReference type="SUPFAM" id="SSF55729">
    <property type="entry name" value="Acyl-CoA N-acyltransferases (Nat)"/>
    <property type="match status" value="1"/>
</dbReference>
<protein>
    <submittedName>
        <fullName evidence="3">Dopamine N-acetyltransferase-like isoform X1</fullName>
    </submittedName>
</protein>
<dbReference type="CDD" id="cd04301">
    <property type="entry name" value="NAT_SF"/>
    <property type="match status" value="1"/>
</dbReference>
<reference evidence="3" key="1">
    <citation type="submission" date="2025-08" db="UniProtKB">
        <authorList>
            <consortium name="RefSeq"/>
        </authorList>
    </citation>
    <scope>IDENTIFICATION</scope>
    <source>
        <tissue evidence="3">Whole Larva</tissue>
    </source>
</reference>
<dbReference type="InterPro" id="IPR000182">
    <property type="entry name" value="GNAT_dom"/>
</dbReference>
<dbReference type="GeneID" id="108569545"/>
<gene>
    <name evidence="3" type="primary">LOC108569545</name>
</gene>
<dbReference type="Proteomes" id="UP000695000">
    <property type="component" value="Unplaced"/>
</dbReference>
<evidence type="ECO:0000259" key="1">
    <source>
        <dbReference type="PROSITE" id="PS51186"/>
    </source>
</evidence>
<dbReference type="PROSITE" id="PS51186">
    <property type="entry name" value="GNAT"/>
    <property type="match status" value="1"/>
</dbReference>
<organism evidence="2 3">
    <name type="scientific">Nicrophorus vespilloides</name>
    <name type="common">Boreal carrion beetle</name>
    <dbReference type="NCBI Taxonomy" id="110193"/>
    <lineage>
        <taxon>Eukaryota</taxon>
        <taxon>Metazoa</taxon>
        <taxon>Ecdysozoa</taxon>
        <taxon>Arthropoda</taxon>
        <taxon>Hexapoda</taxon>
        <taxon>Insecta</taxon>
        <taxon>Pterygota</taxon>
        <taxon>Neoptera</taxon>
        <taxon>Endopterygota</taxon>
        <taxon>Coleoptera</taxon>
        <taxon>Polyphaga</taxon>
        <taxon>Staphyliniformia</taxon>
        <taxon>Silphidae</taxon>
        <taxon>Nicrophorinae</taxon>
        <taxon>Nicrophorus</taxon>
    </lineage>
</organism>
<name>A0ABM1NIH0_NICVS</name>
<feature type="domain" description="N-acetyltransferase" evidence="1">
    <location>
        <begin position="90"/>
        <end position="246"/>
    </location>
</feature>
<accession>A0ABM1NIH0</accession>
<dbReference type="RefSeq" id="XP_017786620.1">
    <property type="nucleotide sequence ID" value="XM_017931131.1"/>
</dbReference>
<dbReference type="Gene3D" id="3.40.630.30">
    <property type="match status" value="1"/>
</dbReference>
<keyword evidence="2" id="KW-1185">Reference proteome</keyword>
<evidence type="ECO:0000313" key="2">
    <source>
        <dbReference type="Proteomes" id="UP000695000"/>
    </source>
</evidence>
<evidence type="ECO:0000313" key="3">
    <source>
        <dbReference type="RefSeq" id="XP_017786620.1"/>
    </source>
</evidence>
<dbReference type="PANTHER" id="PTHR20905:SF1">
    <property type="entry name" value="AT07410P-RELATED"/>
    <property type="match status" value="1"/>
</dbReference>
<dbReference type="PANTHER" id="PTHR20905">
    <property type="entry name" value="N-ACETYLTRANSFERASE-RELATED"/>
    <property type="match status" value="1"/>
</dbReference>
<dbReference type="Pfam" id="PF13673">
    <property type="entry name" value="Acetyltransf_10"/>
    <property type="match status" value="1"/>
</dbReference>
<sequence length="263" mass="29531">MAVEMQSAFFTLPGKFEKLRFFPSVSSDSMSTPSTPTTPLSSPPVEPYDIQIITKPDVEKVIGFLRKFFFRDEPLNVNVKLLEGDDATCLELEEFSVKSIKDGLSLMAVSESGKVVGVCLNGAMRRNDVEEDEEDCPNEKFAKILNLLETVDKQADIFGKFPDVNSVMNVKILSVDTTWRGRGIAKQLMDRTRDMAREQGYGIMRVDCTSNFSARAIARLGFECVYTLKYADHKVDGQVVFEPEHPHTEVAVYIQRIVPNSNL</sequence>